<keyword evidence="8" id="KW-0444">Lipid biosynthesis</keyword>
<keyword evidence="9 16" id="KW-0808">Transferase</keyword>
<keyword evidence="12" id="KW-1208">Phospholipid metabolism</keyword>
<dbReference type="NCBIfam" id="NF003441">
    <property type="entry name" value="PRK04974.1"/>
    <property type="match status" value="1"/>
</dbReference>
<dbReference type="InterPro" id="IPR041728">
    <property type="entry name" value="GPAT/DHAPAT_LPLAT"/>
</dbReference>
<dbReference type="SUPFAM" id="SSF69593">
    <property type="entry name" value="Glycerol-3-phosphate (1)-acyltransferase"/>
    <property type="match status" value="1"/>
</dbReference>
<comment type="catalytic activity">
    <reaction evidence="14">
        <text>sn-glycerol 3-phosphate + an acyl-CoA = a 1-acyl-sn-glycero-3-phosphate + CoA</text>
        <dbReference type="Rhea" id="RHEA:15325"/>
        <dbReference type="ChEBI" id="CHEBI:57287"/>
        <dbReference type="ChEBI" id="CHEBI:57597"/>
        <dbReference type="ChEBI" id="CHEBI:57970"/>
        <dbReference type="ChEBI" id="CHEBI:58342"/>
        <dbReference type="EC" id="2.3.1.15"/>
    </reaction>
</comment>
<evidence type="ECO:0000256" key="6">
    <source>
        <dbReference type="ARBA" id="ARBA00013432"/>
    </source>
</evidence>
<organism evidence="16 17">
    <name type="scientific">Psychromonas aquatilis</name>
    <dbReference type="NCBI Taxonomy" id="2005072"/>
    <lineage>
        <taxon>Bacteria</taxon>
        <taxon>Pseudomonadati</taxon>
        <taxon>Pseudomonadota</taxon>
        <taxon>Gammaproteobacteria</taxon>
        <taxon>Alteromonadales</taxon>
        <taxon>Psychromonadaceae</taxon>
        <taxon>Psychromonas</taxon>
    </lineage>
</organism>
<reference evidence="16 17" key="1">
    <citation type="submission" date="2024-02" db="EMBL/GenBank/DDBJ databases">
        <title>Bacteria isolated from the canopy kelp, Nereocystis luetkeana.</title>
        <authorList>
            <person name="Pfister C.A."/>
            <person name="Younker I.T."/>
            <person name="Light S.H."/>
        </authorList>
    </citation>
    <scope>NUCLEOTIDE SEQUENCE [LARGE SCALE GENOMIC DNA]</scope>
    <source>
        <strain evidence="16 17">TI.1.05</strain>
    </source>
</reference>
<dbReference type="InterPro" id="IPR002123">
    <property type="entry name" value="Plipid/glycerol_acylTrfase"/>
</dbReference>
<evidence type="ECO:0000256" key="12">
    <source>
        <dbReference type="ARBA" id="ARBA00023264"/>
    </source>
</evidence>
<evidence type="ECO:0000256" key="7">
    <source>
        <dbReference type="ARBA" id="ARBA00022475"/>
    </source>
</evidence>
<dbReference type="CDD" id="cd07993">
    <property type="entry name" value="LPLAT_DHAPAT-like"/>
    <property type="match status" value="1"/>
</dbReference>
<dbReference type="InterPro" id="IPR045520">
    <property type="entry name" value="GPAT/DHAPAT_C"/>
</dbReference>
<comment type="subcellular location">
    <subcellularLocation>
        <location evidence="1">Cell membrane</location>
        <topology evidence="1">Peripheral membrane protein</topology>
        <orientation evidence="1">Cytoplasmic side</orientation>
    </subcellularLocation>
</comment>
<dbReference type="EMBL" id="JBAKAZ010000005">
    <property type="protein sequence ID" value="MEL0628405.1"/>
    <property type="molecule type" value="Genomic_DNA"/>
</dbReference>
<name>A0ABU9GM68_9GAMM</name>
<keyword evidence="17" id="KW-1185">Reference proteome</keyword>
<dbReference type="PANTHER" id="PTHR12563:SF17">
    <property type="entry name" value="DIHYDROXYACETONE PHOSPHATE ACYLTRANSFERASE"/>
    <property type="match status" value="1"/>
</dbReference>
<evidence type="ECO:0000256" key="9">
    <source>
        <dbReference type="ARBA" id="ARBA00022679"/>
    </source>
</evidence>
<comment type="similarity">
    <text evidence="4">Belongs to the GPAT/DAPAT family.</text>
</comment>
<keyword evidence="11" id="KW-0594">Phospholipid biosynthesis</keyword>
<evidence type="ECO:0000256" key="8">
    <source>
        <dbReference type="ARBA" id="ARBA00022516"/>
    </source>
</evidence>
<accession>A0ABU9GM68</accession>
<evidence type="ECO:0000256" key="2">
    <source>
        <dbReference type="ARBA" id="ARBA00004765"/>
    </source>
</evidence>
<comment type="pathway">
    <text evidence="3">Lipid metabolism.</text>
</comment>
<dbReference type="EC" id="2.3.1.15" evidence="5"/>
<dbReference type="Pfam" id="PF19277">
    <property type="entry name" value="GPAT_C"/>
    <property type="match status" value="1"/>
</dbReference>
<evidence type="ECO:0000256" key="1">
    <source>
        <dbReference type="ARBA" id="ARBA00004413"/>
    </source>
</evidence>
<comment type="pathway">
    <text evidence="2">Phospholipid metabolism; CDP-diacylglycerol biosynthesis; CDP-diacylglycerol from sn-glycerol 3-phosphate: step 1/3.</text>
</comment>
<keyword evidence="13 16" id="KW-0012">Acyltransferase</keyword>
<sequence length="773" mass="88866">MLIKGFWLPRLLNRYWVKSVVVPQHPVRELALDLTRPIIYIVDQNSASDLLALQQACLKRGLPDPYLPIQVQGQSLAAVVYLHDRYFLNKKPLKQVKANYLAQYQQIVTLHLHYPELDMQLVPVTSLWGRNPGKNKLHQQFNQQSNVSFLQKSWSILSAGQDHLLRFNPPISVRRLTKKGSNSSAQAYKLARVALHYFRAQHRSSCGPQIPARKKLIKDVLSSQLMQQVIEEECQKSSKTEQQVREQCEAYLREISSNFSYRFIRVFRTILGRVWNGIYQGIEVNNAQAVRDATQSGAEIIYMPCHRSHMDYLLLSYLLYSQGLTPPHVAAGVNLNFFPAGGIFRRSGAFFLRRTFKDSPLYGSVFKAYFAYLFKKGYPIEFFTEGGRSRTGRLLPAKTGLLSMTLQTFLDQPDRNVVIIPVYIGYDHIMEVSTYVKELSGQKKQQENAWQILGIFKKLQNFGRAFVNFGKPIELQKYMDQQQPVWRDNVLNEQQVTEQVNHLAALAMQGINQATAVNALPLCAAILLANKEHQVDKLSLLTLLELHKNILASHTNKPLFTYPTESAEGIYQQALSMNKFSENNHVVCCDQQQSTHLTYYRNTIVHVFAFESMLSFGLLKLSLQATEVNSSQLVALLQQLFPFVEKEYFLAPTTETMKERINNLLVQFQAQGLLRLENGKIQLLNKAYLLILSEHLKETRLRYYCILSLLIDDFEQSDQDLMAKVQSKLDGQSIEPFDEKVIKVFIHNLHRKKLSFPQAKRLLNDLSMKIEKE</sequence>
<evidence type="ECO:0000256" key="11">
    <source>
        <dbReference type="ARBA" id="ARBA00023209"/>
    </source>
</evidence>
<dbReference type="PIRSF" id="PIRSF500064">
    <property type="entry name" value="GPAT"/>
    <property type="match status" value="1"/>
</dbReference>
<evidence type="ECO:0000256" key="10">
    <source>
        <dbReference type="ARBA" id="ARBA00023136"/>
    </source>
</evidence>
<evidence type="ECO:0000259" key="15">
    <source>
        <dbReference type="SMART" id="SM00563"/>
    </source>
</evidence>
<evidence type="ECO:0000313" key="17">
    <source>
        <dbReference type="Proteomes" id="UP001369082"/>
    </source>
</evidence>
<dbReference type="PIRSF" id="PIRSF000437">
    <property type="entry name" value="GPAT_DHAPAT"/>
    <property type="match status" value="1"/>
</dbReference>
<dbReference type="Pfam" id="PF01553">
    <property type="entry name" value="Acyltransferase"/>
    <property type="match status" value="1"/>
</dbReference>
<dbReference type="Proteomes" id="UP001369082">
    <property type="component" value="Unassembled WGS sequence"/>
</dbReference>
<keyword evidence="11" id="KW-0443">Lipid metabolism</keyword>
<feature type="domain" description="Phospholipid/glycerol acyltransferase" evidence="15">
    <location>
        <begin position="300"/>
        <end position="427"/>
    </location>
</feature>
<gene>
    <name evidence="16" type="primary">plsB</name>
    <name evidence="16" type="ORF">V6256_02180</name>
</gene>
<dbReference type="PANTHER" id="PTHR12563">
    <property type="entry name" value="GLYCEROL-3-PHOSPHATE ACYLTRANSFERASE"/>
    <property type="match status" value="1"/>
</dbReference>
<dbReference type="SMART" id="SM00563">
    <property type="entry name" value="PlsC"/>
    <property type="match status" value="1"/>
</dbReference>
<dbReference type="InterPro" id="IPR022284">
    <property type="entry name" value="GPAT/DHAPAT"/>
</dbReference>
<dbReference type="NCBIfam" id="TIGR03703">
    <property type="entry name" value="plsB"/>
    <property type="match status" value="1"/>
</dbReference>
<dbReference type="InterPro" id="IPR028354">
    <property type="entry name" value="GPAT_PlsB"/>
</dbReference>
<evidence type="ECO:0000256" key="14">
    <source>
        <dbReference type="ARBA" id="ARBA00048427"/>
    </source>
</evidence>
<evidence type="ECO:0000256" key="4">
    <source>
        <dbReference type="ARBA" id="ARBA00007937"/>
    </source>
</evidence>
<keyword evidence="10" id="KW-0472">Membrane</keyword>
<evidence type="ECO:0000256" key="5">
    <source>
        <dbReference type="ARBA" id="ARBA00013113"/>
    </source>
</evidence>
<dbReference type="GO" id="GO:0004366">
    <property type="term" value="F:glycerol-3-phosphate O-acyltransferase activity"/>
    <property type="evidence" value="ECO:0007669"/>
    <property type="project" value="UniProtKB-EC"/>
</dbReference>
<protein>
    <recommendedName>
        <fullName evidence="6">Glycerol-3-phosphate acyltransferase</fullName>
        <ecNumber evidence="5">2.3.1.15</ecNumber>
    </recommendedName>
</protein>
<dbReference type="RefSeq" id="WP_341596354.1">
    <property type="nucleotide sequence ID" value="NZ_JBAKAZ010000005.1"/>
</dbReference>
<keyword evidence="7" id="KW-1003">Cell membrane</keyword>
<proteinExistence type="inferred from homology"/>
<evidence type="ECO:0000313" key="16">
    <source>
        <dbReference type="EMBL" id="MEL0628405.1"/>
    </source>
</evidence>
<comment type="caution">
    <text evidence="16">The sequence shown here is derived from an EMBL/GenBank/DDBJ whole genome shotgun (WGS) entry which is preliminary data.</text>
</comment>
<evidence type="ECO:0000256" key="3">
    <source>
        <dbReference type="ARBA" id="ARBA00005189"/>
    </source>
</evidence>
<evidence type="ECO:0000256" key="13">
    <source>
        <dbReference type="ARBA" id="ARBA00023315"/>
    </source>
</evidence>